<evidence type="ECO:0000259" key="8">
    <source>
        <dbReference type="PROSITE" id="PS50075"/>
    </source>
</evidence>
<dbReference type="PANTHER" id="PTHR45398">
    <property type="match status" value="1"/>
</dbReference>
<dbReference type="Gene3D" id="3.40.50.980">
    <property type="match status" value="2"/>
</dbReference>
<evidence type="ECO:0000313" key="10">
    <source>
        <dbReference type="Proteomes" id="UP000015344"/>
    </source>
</evidence>
<dbReference type="PANTHER" id="PTHR45398:SF1">
    <property type="entry name" value="ENZYME, PUTATIVE (JCVI)-RELATED"/>
    <property type="match status" value="1"/>
</dbReference>
<dbReference type="Pfam" id="PF00501">
    <property type="entry name" value="AMP-binding"/>
    <property type="match status" value="1"/>
</dbReference>
<feature type="domain" description="Carrier" evidence="8">
    <location>
        <begin position="1004"/>
        <end position="1078"/>
    </location>
</feature>
<evidence type="ECO:0000313" key="9">
    <source>
        <dbReference type="EMBL" id="EPY06298.1"/>
    </source>
</evidence>
<dbReference type="Pfam" id="PF13193">
    <property type="entry name" value="AMP-binding_C"/>
    <property type="match status" value="1"/>
</dbReference>
<keyword evidence="3" id="KW-0596">Phosphopantetheine</keyword>
<dbReference type="CDD" id="cd05930">
    <property type="entry name" value="A_NRPS"/>
    <property type="match status" value="1"/>
</dbReference>
<dbReference type="InterPro" id="IPR045851">
    <property type="entry name" value="AMP-bd_C_sf"/>
</dbReference>
<dbReference type="Gene3D" id="3.30.559.30">
    <property type="entry name" value="Nonribosomal peptide synthetase, condensation domain"/>
    <property type="match status" value="2"/>
</dbReference>
<accession>S9SQC0</accession>
<evidence type="ECO:0000256" key="1">
    <source>
        <dbReference type="ARBA" id="ARBA00001957"/>
    </source>
</evidence>
<sequence length="1554" mass="177137">MKSIQDRIKSLSPEQKALFEKQLKARNIDSEFELGSEQAAIPRRSHQGSSPLSFDQERLWLFNRMHPESHTYNVYGAARLKGELHHEALERGINEIVKRHEAWRTVFDRVDPVQTVLPELQVSVPQVDLRHLHEESRESTAQELMREEVQRLFDLQTGPLIRFKLFTLSDTEAMLVLTIHHIVIDRITFSIFFEELMTHYEAALAGVSAILPELPIQYADYAQWQRTYLQGETREKLLQFWKEQLMDCEYILDIETDFPRPAAITYRGARVFIRSPKDVLDRLKHIAKQENATAFMVVMAAFQTLLYRYTGQSDIMVGTPLANRNRIEMEKVMGYFLTMGTIRSRMTGSMSFLDLLRNLRETAMDVYRHQEMPIGLLLDELRVPIDPSRNPLVQAVFVYVDVPEEKFTLPGLTVTTEMIDGETAKYDVTIGLSETEYGLEGFLEYSPDLFRKETFEQMAVHWDRLLRSIANDPQQSLHELDMLTEDEYAQVVHEWNDTDKSYASDSCLHHLFEKQAQAVPDHTAIIYGDQTMTYRELNERANQIAHALKKAGIEPEARVGLFLERSPEMIAAMLGIMKAGGAYVALDPSFPEERIRQIAVDSDIDIVVSRREGIIDDLSSIRHILTLDEKWESIQEESANNPLCVATTDHLAYLMFTSGSTGKPNGVSVEHRSLCNAVTASNSLLGISENDIVLQFASPTFDASVFEIFCTLTSGAALCLVSPEARAGGEALLQFLKENCVTSLLLTPSILSTMDPHRLPPSLHTIATGGEACSFDIRDWLSESRKMFNLYGPTETTIFVTMHEFTAESRPTCIGRPIPNTQIYILDKQLAPVPVGVRGELYVSGANVARGYWNNPQLTAERFVPHPFHDGVRMYRTGDYAKWLPDGTIEFLGRRDDQVKINGIRIETGEIERHLERHPNIHQAFVAAKQIASGHDRLCAYFRSDRELDGEELRAMLTGKLPTYMIPTYYTRVDSFPVTSSGKLEAKLLPEPAELGNSEDEYTPPESETEKVLATVWEEVLGAKNIGLSSNFFHLGGDSIMAIQIASRLFKKGWELEMNRIFIHPVLKDLSRELRPVGNCIEQGMVTGIVKETPVIRWFFESGLGHTSHWNQAVMNYADAGLDETAVRSSLEKLVEHHDMLRLVMREDGDLQQLSICDLEQQQLDLDIIYLDTIESVDVEITRHANLLHESIDLHNGPLLKAILFKTPSGDHLLLIAHHLIMDWVSWQIVLEDFETCYEQAISHEAIALPLKTDSFQKWAEQVNRYACSGELLREIDYWANVEQTLYVPIPKDHVCSDYRMGNESEVCLSLTVSETEQLLKKVHHAYKTEINDILLAGLGLTLKEWTEVDRIVVNLEGHGREPIVKEINMTRTVGWFTTQFPVVLHLAQGKNLPYTIKSVKEQLRRVPNNGIGYEILKYLTPKEQLAELTFRLRPEVSFNYLGQIDRDMRRKRFEPSSYSMGRLTSSDADRTSSLLLTGYVQDGRMHLIIAYNRLEYDKETMTALLERFQMNLRSIIKHCAEQKLNDPTPSDLGYGNLSLEQLEQVYGLVESVE</sequence>
<dbReference type="FunFam" id="3.40.50.12780:FF:000012">
    <property type="entry name" value="Non-ribosomal peptide synthetase"/>
    <property type="match status" value="1"/>
</dbReference>
<dbReference type="SUPFAM" id="SSF47336">
    <property type="entry name" value="ACP-like"/>
    <property type="match status" value="1"/>
</dbReference>
<name>S9SQC0_PAEAL</name>
<evidence type="ECO:0000256" key="4">
    <source>
        <dbReference type="ARBA" id="ARBA00022553"/>
    </source>
</evidence>
<dbReference type="Gene3D" id="3.30.559.10">
    <property type="entry name" value="Chloramphenicol acetyltransferase-like domain"/>
    <property type="match status" value="2"/>
</dbReference>
<evidence type="ECO:0000256" key="2">
    <source>
        <dbReference type="ARBA" id="ARBA00006432"/>
    </source>
</evidence>
<dbReference type="Gene3D" id="1.10.1200.10">
    <property type="entry name" value="ACP-like"/>
    <property type="match status" value="1"/>
</dbReference>
<dbReference type="Gene3D" id="3.30.300.30">
    <property type="match status" value="1"/>
</dbReference>
<organism evidence="9 10">
    <name type="scientific">Paenibacillus alvei TS-15</name>
    <dbReference type="NCBI Taxonomy" id="1117108"/>
    <lineage>
        <taxon>Bacteria</taxon>
        <taxon>Bacillati</taxon>
        <taxon>Bacillota</taxon>
        <taxon>Bacilli</taxon>
        <taxon>Bacillales</taxon>
        <taxon>Paenibacillaceae</taxon>
        <taxon>Paenibacillus</taxon>
    </lineage>
</organism>
<dbReference type="SUPFAM" id="SSF52777">
    <property type="entry name" value="CoA-dependent acyltransferases"/>
    <property type="match status" value="4"/>
</dbReference>
<dbReference type="NCBIfam" id="TIGR01720">
    <property type="entry name" value="NRPS-para261"/>
    <property type="match status" value="1"/>
</dbReference>
<comment type="cofactor">
    <cofactor evidence="1">
        <name>pantetheine 4'-phosphate</name>
        <dbReference type="ChEBI" id="CHEBI:47942"/>
    </cofactor>
</comment>
<proteinExistence type="inferred from homology"/>
<dbReference type="SUPFAM" id="SSF56801">
    <property type="entry name" value="Acetyl-CoA synthetase-like"/>
    <property type="match status" value="1"/>
</dbReference>
<reference evidence="9 10" key="1">
    <citation type="submission" date="2013-05" db="EMBL/GenBank/DDBJ databases">
        <authorList>
            <person name="Strain E.A."/>
            <person name="Brown E."/>
            <person name="Allard M.W."/>
            <person name="Luo Y.L."/>
        </authorList>
    </citation>
    <scope>NUCLEOTIDE SEQUENCE [LARGE SCALE GENOMIC DNA]</scope>
    <source>
        <strain evidence="9 10">TS-15</strain>
    </source>
</reference>
<comment type="similarity">
    <text evidence="2">Belongs to the ATP-dependent AMP-binding enzyme family.</text>
</comment>
<dbReference type="eggNOG" id="COG1020">
    <property type="taxonomic scope" value="Bacteria"/>
</dbReference>
<dbReference type="CDD" id="cd19534">
    <property type="entry name" value="E_NRPS"/>
    <property type="match status" value="1"/>
</dbReference>
<dbReference type="GO" id="GO:0008610">
    <property type="term" value="P:lipid biosynthetic process"/>
    <property type="evidence" value="ECO:0007669"/>
    <property type="project" value="UniProtKB-ARBA"/>
</dbReference>
<dbReference type="InterPro" id="IPR001242">
    <property type="entry name" value="Condensation_dom"/>
</dbReference>
<protein>
    <submittedName>
        <fullName evidence="9">Tyrocidine synthetase 2</fullName>
    </submittedName>
</protein>
<dbReference type="Gene3D" id="2.30.38.10">
    <property type="entry name" value="Luciferase, Domain 3"/>
    <property type="match status" value="1"/>
</dbReference>
<evidence type="ECO:0000256" key="5">
    <source>
        <dbReference type="ARBA" id="ARBA00022598"/>
    </source>
</evidence>
<evidence type="ECO:0000256" key="7">
    <source>
        <dbReference type="ARBA" id="ARBA00023268"/>
    </source>
</evidence>
<evidence type="ECO:0000256" key="6">
    <source>
        <dbReference type="ARBA" id="ARBA00023194"/>
    </source>
</evidence>
<keyword evidence="6" id="KW-0045">Antibiotic biosynthesis</keyword>
<dbReference type="InterPro" id="IPR000873">
    <property type="entry name" value="AMP-dep_synth/lig_dom"/>
</dbReference>
<dbReference type="PROSITE" id="PS50075">
    <property type="entry name" value="CARRIER"/>
    <property type="match status" value="1"/>
</dbReference>
<dbReference type="FunFam" id="1.10.1200.10:FF:000005">
    <property type="entry name" value="Nonribosomal peptide synthetase 1"/>
    <property type="match status" value="1"/>
</dbReference>
<dbReference type="Pfam" id="PF00668">
    <property type="entry name" value="Condensation"/>
    <property type="match status" value="2"/>
</dbReference>
<comment type="caution">
    <text evidence="9">The sequence shown here is derived from an EMBL/GenBank/DDBJ whole genome shotgun (WGS) entry which is preliminary data.</text>
</comment>
<evidence type="ECO:0000256" key="3">
    <source>
        <dbReference type="ARBA" id="ARBA00022450"/>
    </source>
</evidence>
<dbReference type="GO" id="GO:0017000">
    <property type="term" value="P:antibiotic biosynthetic process"/>
    <property type="evidence" value="ECO:0007669"/>
    <property type="project" value="UniProtKB-KW"/>
</dbReference>
<dbReference type="GO" id="GO:0016874">
    <property type="term" value="F:ligase activity"/>
    <property type="evidence" value="ECO:0007669"/>
    <property type="project" value="UniProtKB-KW"/>
</dbReference>
<keyword evidence="4" id="KW-0597">Phosphoprotein</keyword>
<dbReference type="Pfam" id="PF00550">
    <property type="entry name" value="PP-binding"/>
    <property type="match status" value="1"/>
</dbReference>
<dbReference type="InterPro" id="IPR006162">
    <property type="entry name" value="Ppantetheine_attach_site"/>
</dbReference>
<dbReference type="CDD" id="cd19531">
    <property type="entry name" value="LCL_NRPS-like"/>
    <property type="match status" value="1"/>
</dbReference>
<dbReference type="EMBL" id="ATMT01000056">
    <property type="protein sequence ID" value="EPY06298.1"/>
    <property type="molecule type" value="Genomic_DNA"/>
</dbReference>
<dbReference type="InterPro" id="IPR023213">
    <property type="entry name" value="CAT-like_dom_sf"/>
</dbReference>
<keyword evidence="7" id="KW-0511">Multifunctional enzyme</keyword>
<dbReference type="Proteomes" id="UP000015344">
    <property type="component" value="Unassembled WGS sequence"/>
</dbReference>
<dbReference type="RefSeq" id="WP_021260575.1">
    <property type="nucleotide sequence ID" value="NZ_ATMT01000056.1"/>
</dbReference>
<dbReference type="NCBIfam" id="TIGR01733">
    <property type="entry name" value="AA-adenyl-dom"/>
    <property type="match status" value="1"/>
</dbReference>
<dbReference type="InterPro" id="IPR010071">
    <property type="entry name" value="AA_adenyl_dom"/>
</dbReference>
<dbReference type="InterPro" id="IPR025110">
    <property type="entry name" value="AMP-bd_C"/>
</dbReference>
<dbReference type="FunFam" id="3.40.50.980:FF:000001">
    <property type="entry name" value="Non-ribosomal peptide synthetase"/>
    <property type="match status" value="1"/>
</dbReference>
<dbReference type="PROSITE" id="PS00012">
    <property type="entry name" value="PHOSPHOPANTETHEINE"/>
    <property type="match status" value="1"/>
</dbReference>
<keyword evidence="5" id="KW-0436">Ligase</keyword>
<dbReference type="PATRIC" id="fig|1117108.3.peg.3369"/>
<dbReference type="InterPro" id="IPR036736">
    <property type="entry name" value="ACP-like_sf"/>
</dbReference>
<dbReference type="FunFam" id="2.30.38.10:FF:000001">
    <property type="entry name" value="Non-ribosomal peptide synthetase PvdI"/>
    <property type="match status" value="1"/>
</dbReference>
<dbReference type="InterPro" id="IPR009081">
    <property type="entry name" value="PP-bd_ACP"/>
</dbReference>
<dbReference type="InterPro" id="IPR010060">
    <property type="entry name" value="NRPS_synth"/>
</dbReference>
<gene>
    <name evidence="9" type="ORF">PAALTS15_16321</name>
</gene>